<dbReference type="PROSITE" id="PS51257">
    <property type="entry name" value="PROKAR_LIPOPROTEIN"/>
    <property type="match status" value="1"/>
</dbReference>
<dbReference type="AlphaFoldDB" id="A0A1G5QYA0"/>
<dbReference type="OrthoDB" id="5566846at2"/>
<keyword evidence="4" id="KW-1185">Reference proteome</keyword>
<keyword evidence="2" id="KW-0732">Signal</keyword>
<feature type="compositionally biased region" description="Basic and acidic residues" evidence="1">
    <location>
        <begin position="312"/>
        <end position="324"/>
    </location>
</feature>
<proteinExistence type="predicted"/>
<evidence type="ECO:0000256" key="1">
    <source>
        <dbReference type="SAM" id="MobiDB-lite"/>
    </source>
</evidence>
<feature type="chain" id="PRO_5011654589" description="DUF4878 domain-containing protein" evidence="2">
    <location>
        <begin position="19"/>
        <end position="324"/>
    </location>
</feature>
<dbReference type="Proteomes" id="UP000199648">
    <property type="component" value="Unassembled WGS sequence"/>
</dbReference>
<dbReference type="EMBL" id="FMWD01000012">
    <property type="protein sequence ID" value="SCZ66844.1"/>
    <property type="molecule type" value="Genomic_DNA"/>
</dbReference>
<sequence length="324" mass="36746">MKKKIPTIGLTCSLLLLAACGGPKTPQEVTQSFWTAVSRGDVEGIVGHSTLSDIEGYDRFSRDDWENVELSWGKVVIDTTDAEIVTRLSDPEAPDDDLTFSTHLVRQGEQWRVDYTRTADELRARAALEGLVNSVGALGREISSQFGHASRELDANIKSMAEQVRTFSRSLQEDASERVEHYGAELERHIGELADSIERALKEHRDKTTEEDQDILREVVNDLHESNDSLARPTTESIADSSDTLLTAHQRLDTIEGDEFNSYKQRWQDWRAKIQSKMEELLSPPPPERDDMSRWRPVRLLAKNGSGRRRQSRDCRSFGPHCRE</sequence>
<feature type="region of interest" description="Disordered" evidence="1">
    <location>
        <begin position="301"/>
        <end position="324"/>
    </location>
</feature>
<evidence type="ECO:0000256" key="2">
    <source>
        <dbReference type="SAM" id="SignalP"/>
    </source>
</evidence>
<accession>A0A1G5QYA0</accession>
<dbReference type="Gene3D" id="1.20.120.20">
    <property type="entry name" value="Apolipoprotein"/>
    <property type="match status" value="1"/>
</dbReference>
<evidence type="ECO:0000313" key="4">
    <source>
        <dbReference type="Proteomes" id="UP000199648"/>
    </source>
</evidence>
<protein>
    <recommendedName>
        <fullName evidence="5">DUF4878 domain-containing protein</fullName>
    </recommendedName>
</protein>
<name>A0A1G5QYA0_9GAMM</name>
<dbReference type="RefSeq" id="WP_092998841.1">
    <property type="nucleotide sequence ID" value="NZ_FMWD01000012.1"/>
</dbReference>
<feature type="signal peptide" evidence="2">
    <location>
        <begin position="1"/>
        <end position="18"/>
    </location>
</feature>
<evidence type="ECO:0000313" key="3">
    <source>
        <dbReference type="EMBL" id="SCZ66844.1"/>
    </source>
</evidence>
<gene>
    <name evidence="3" type="ORF">SAMN03097708_03030</name>
</gene>
<organism evidence="3 4">
    <name type="scientific">Thiohalomonas denitrificans</name>
    <dbReference type="NCBI Taxonomy" id="415747"/>
    <lineage>
        <taxon>Bacteria</taxon>
        <taxon>Pseudomonadati</taxon>
        <taxon>Pseudomonadota</taxon>
        <taxon>Gammaproteobacteria</taxon>
        <taxon>Thiohalomonadales</taxon>
        <taxon>Thiohalomonadaceae</taxon>
        <taxon>Thiohalomonas</taxon>
    </lineage>
</organism>
<reference evidence="3 4" key="1">
    <citation type="submission" date="2016-10" db="EMBL/GenBank/DDBJ databases">
        <authorList>
            <person name="de Groot N.N."/>
        </authorList>
    </citation>
    <scope>NUCLEOTIDE SEQUENCE [LARGE SCALE GENOMIC DNA]</scope>
    <source>
        <strain evidence="3 4">HLD2</strain>
    </source>
</reference>
<evidence type="ECO:0008006" key="5">
    <source>
        <dbReference type="Google" id="ProtNLM"/>
    </source>
</evidence>